<keyword evidence="3" id="KW-0408">Iron</keyword>
<dbReference type="CDD" id="cd03467">
    <property type="entry name" value="Rieske"/>
    <property type="match status" value="1"/>
</dbReference>
<dbReference type="SUPFAM" id="SSF50022">
    <property type="entry name" value="ISP domain"/>
    <property type="match status" value="1"/>
</dbReference>
<keyword evidence="2" id="KW-0479">Metal-binding</keyword>
<dbReference type="GO" id="GO:0051537">
    <property type="term" value="F:2 iron, 2 sulfur cluster binding"/>
    <property type="evidence" value="ECO:0007669"/>
    <property type="project" value="UniProtKB-KW"/>
</dbReference>
<dbReference type="Gene3D" id="2.102.10.10">
    <property type="entry name" value="Rieske [2Fe-2S] iron-sulphur domain"/>
    <property type="match status" value="1"/>
</dbReference>
<dbReference type="OrthoDB" id="426882at2759"/>
<evidence type="ECO:0000256" key="2">
    <source>
        <dbReference type="ARBA" id="ARBA00022723"/>
    </source>
</evidence>
<reference evidence="6 7" key="1">
    <citation type="submission" date="2016-10" db="EMBL/GenBank/DDBJ databases">
        <title>The genome of Paramicrosporidium saccamoebae is the missing link in understanding Cryptomycota and Microsporidia evolution.</title>
        <authorList>
            <person name="Quandt C.A."/>
            <person name="Beaudet D."/>
            <person name="Corsaro D."/>
            <person name="Michel R."/>
            <person name="Corradi N."/>
            <person name="James T."/>
        </authorList>
    </citation>
    <scope>NUCLEOTIDE SEQUENCE [LARGE SCALE GENOMIC DNA]</scope>
    <source>
        <strain evidence="6 7">KSL3</strain>
    </source>
</reference>
<evidence type="ECO:0000259" key="5">
    <source>
        <dbReference type="PROSITE" id="PS51296"/>
    </source>
</evidence>
<dbReference type="InterPro" id="IPR036922">
    <property type="entry name" value="Rieske_2Fe-2S_sf"/>
</dbReference>
<protein>
    <recommendedName>
        <fullName evidence="5">Rieske domain-containing protein</fullName>
    </recommendedName>
</protein>
<dbReference type="PROSITE" id="PS51296">
    <property type="entry name" value="RIESKE"/>
    <property type="match status" value="1"/>
</dbReference>
<proteinExistence type="predicted"/>
<evidence type="ECO:0000256" key="4">
    <source>
        <dbReference type="ARBA" id="ARBA00023014"/>
    </source>
</evidence>
<dbReference type="GO" id="GO:0046872">
    <property type="term" value="F:metal ion binding"/>
    <property type="evidence" value="ECO:0007669"/>
    <property type="project" value="UniProtKB-KW"/>
</dbReference>
<evidence type="ECO:0000313" key="6">
    <source>
        <dbReference type="EMBL" id="PJF18868.1"/>
    </source>
</evidence>
<dbReference type="Proteomes" id="UP000240830">
    <property type="component" value="Unassembled WGS sequence"/>
</dbReference>
<dbReference type="Pfam" id="PF00355">
    <property type="entry name" value="Rieske"/>
    <property type="match status" value="1"/>
</dbReference>
<keyword evidence="1" id="KW-0001">2Fe-2S</keyword>
<keyword evidence="7" id="KW-1185">Reference proteome</keyword>
<dbReference type="InterPro" id="IPR017941">
    <property type="entry name" value="Rieske_2Fe-2S"/>
</dbReference>
<dbReference type="AlphaFoldDB" id="A0A2H9TM70"/>
<evidence type="ECO:0000256" key="1">
    <source>
        <dbReference type="ARBA" id="ARBA00022714"/>
    </source>
</evidence>
<sequence>MGLAKGTFMAYVAMKDSEPTSLEALLRESYTSSGWPEHYVSEDLGRLAKEHIDNIQIPAVSIDVLAAKLGLPVKLRFKISDSVKPVLASVIEKYRKSLEAFRIYEVAHVANISKKGWKKQDLPKGIKIRIEDAVDAKSDVLASLSAEFAKTTLTLPNRMTVSSADGKKYETDRYCPHKGVDLICASIEGSILTCPKHRWKFDLSRGGTCVEGKSPCTLNAVALDW</sequence>
<comment type="caution">
    <text evidence="6">The sequence shown here is derived from an EMBL/GenBank/DDBJ whole genome shotgun (WGS) entry which is preliminary data.</text>
</comment>
<evidence type="ECO:0000256" key="3">
    <source>
        <dbReference type="ARBA" id="ARBA00023004"/>
    </source>
</evidence>
<feature type="domain" description="Rieske" evidence="5">
    <location>
        <begin position="161"/>
        <end position="225"/>
    </location>
</feature>
<name>A0A2H9TM70_9FUNG</name>
<gene>
    <name evidence="6" type="ORF">PSACC_01308</name>
</gene>
<dbReference type="EMBL" id="MTSL01000097">
    <property type="protein sequence ID" value="PJF18868.1"/>
    <property type="molecule type" value="Genomic_DNA"/>
</dbReference>
<keyword evidence="4" id="KW-0411">Iron-sulfur</keyword>
<accession>A0A2H9TM70</accession>
<organism evidence="6 7">
    <name type="scientific">Paramicrosporidium saccamoebae</name>
    <dbReference type="NCBI Taxonomy" id="1246581"/>
    <lineage>
        <taxon>Eukaryota</taxon>
        <taxon>Fungi</taxon>
        <taxon>Fungi incertae sedis</taxon>
        <taxon>Cryptomycota</taxon>
        <taxon>Cryptomycota incertae sedis</taxon>
        <taxon>Paramicrosporidium</taxon>
    </lineage>
</organism>
<evidence type="ECO:0000313" key="7">
    <source>
        <dbReference type="Proteomes" id="UP000240830"/>
    </source>
</evidence>